<evidence type="ECO:0000313" key="7">
    <source>
        <dbReference type="Proteomes" id="UP000641514"/>
    </source>
</evidence>
<dbReference type="EMBL" id="BMJH01000001">
    <property type="protein sequence ID" value="GGC56493.1"/>
    <property type="molecule type" value="Genomic_DNA"/>
</dbReference>
<feature type="short sequence motif" description="GXGXXG" evidence="4">
    <location>
        <begin position="40"/>
        <end position="45"/>
    </location>
</feature>
<dbReference type="GO" id="GO:0016787">
    <property type="term" value="F:hydrolase activity"/>
    <property type="evidence" value="ECO:0007669"/>
    <property type="project" value="UniProtKB-UniRule"/>
</dbReference>
<dbReference type="Proteomes" id="UP000641514">
    <property type="component" value="Unassembled WGS sequence"/>
</dbReference>
<keyword evidence="3 4" id="KW-0443">Lipid metabolism</keyword>
<dbReference type="PANTHER" id="PTHR14226">
    <property type="entry name" value="NEUROPATHY TARGET ESTERASE/SWISS CHEESE D.MELANOGASTER"/>
    <property type="match status" value="1"/>
</dbReference>
<evidence type="ECO:0000259" key="5">
    <source>
        <dbReference type="PROSITE" id="PS51635"/>
    </source>
</evidence>
<dbReference type="GO" id="GO:0016042">
    <property type="term" value="P:lipid catabolic process"/>
    <property type="evidence" value="ECO:0007669"/>
    <property type="project" value="UniProtKB-UniRule"/>
</dbReference>
<keyword evidence="2 4" id="KW-0442">Lipid degradation</keyword>
<accession>A0A916U2W5</accession>
<feature type="active site" description="Nucleophile" evidence="4">
    <location>
        <position position="71"/>
    </location>
</feature>
<feature type="active site" description="Proton acceptor" evidence="4">
    <location>
        <position position="194"/>
    </location>
</feature>
<proteinExistence type="predicted"/>
<reference evidence="6" key="1">
    <citation type="journal article" date="2014" name="Int. J. Syst. Evol. Microbiol.">
        <title>Complete genome sequence of Corynebacterium casei LMG S-19264T (=DSM 44701T), isolated from a smear-ripened cheese.</title>
        <authorList>
            <consortium name="US DOE Joint Genome Institute (JGI-PGF)"/>
            <person name="Walter F."/>
            <person name="Albersmeier A."/>
            <person name="Kalinowski J."/>
            <person name="Ruckert C."/>
        </authorList>
    </citation>
    <scope>NUCLEOTIDE SEQUENCE</scope>
    <source>
        <strain evidence="6">CGMCC 1.15478</strain>
    </source>
</reference>
<dbReference type="RefSeq" id="WP_188670558.1">
    <property type="nucleotide sequence ID" value="NZ_BMJH01000001.1"/>
</dbReference>
<dbReference type="InterPro" id="IPR050301">
    <property type="entry name" value="NTE"/>
</dbReference>
<evidence type="ECO:0000256" key="3">
    <source>
        <dbReference type="ARBA" id="ARBA00023098"/>
    </source>
</evidence>
<gene>
    <name evidence="6" type="ORF">GCM10011410_06230</name>
</gene>
<dbReference type="InterPro" id="IPR016035">
    <property type="entry name" value="Acyl_Trfase/lysoPLipase"/>
</dbReference>
<dbReference type="Gene3D" id="3.40.1090.10">
    <property type="entry name" value="Cytosolic phospholipase A2 catalytic domain"/>
    <property type="match status" value="2"/>
</dbReference>
<dbReference type="InterPro" id="IPR002641">
    <property type="entry name" value="PNPLA_dom"/>
</dbReference>
<organism evidence="6 7">
    <name type="scientific">Hoyosella rhizosphaerae</name>
    <dbReference type="NCBI Taxonomy" id="1755582"/>
    <lineage>
        <taxon>Bacteria</taxon>
        <taxon>Bacillati</taxon>
        <taxon>Actinomycetota</taxon>
        <taxon>Actinomycetes</taxon>
        <taxon>Mycobacteriales</taxon>
        <taxon>Hoyosellaceae</taxon>
        <taxon>Hoyosella</taxon>
    </lineage>
</organism>
<dbReference type="PANTHER" id="PTHR14226:SF64">
    <property type="entry name" value="PNPLA DOMAIN-CONTAINING PROTEIN"/>
    <property type="match status" value="1"/>
</dbReference>
<comment type="caution">
    <text evidence="6">The sequence shown here is derived from an EMBL/GenBank/DDBJ whole genome shotgun (WGS) entry which is preliminary data.</text>
</comment>
<dbReference type="PROSITE" id="PS51635">
    <property type="entry name" value="PNPLA"/>
    <property type="match status" value="1"/>
</dbReference>
<keyword evidence="1 4" id="KW-0378">Hydrolase</keyword>
<dbReference type="Pfam" id="PF01734">
    <property type="entry name" value="Patatin"/>
    <property type="match status" value="1"/>
</dbReference>
<dbReference type="CDD" id="cd07208">
    <property type="entry name" value="Pat_hypo_Ecoli_yjju_like"/>
    <property type="match status" value="1"/>
</dbReference>
<feature type="domain" description="PNPLA" evidence="5">
    <location>
        <begin position="36"/>
        <end position="207"/>
    </location>
</feature>
<reference evidence="6" key="2">
    <citation type="submission" date="2020-09" db="EMBL/GenBank/DDBJ databases">
        <authorList>
            <person name="Sun Q."/>
            <person name="Zhou Y."/>
        </authorList>
    </citation>
    <scope>NUCLEOTIDE SEQUENCE</scope>
    <source>
        <strain evidence="6">CGMCC 1.15478</strain>
    </source>
</reference>
<protein>
    <submittedName>
        <fullName evidence="6">Patatin family protein</fullName>
    </submittedName>
</protein>
<feature type="short sequence motif" description="GXSXG" evidence="4">
    <location>
        <begin position="69"/>
        <end position="73"/>
    </location>
</feature>
<evidence type="ECO:0000256" key="4">
    <source>
        <dbReference type="PROSITE-ProRule" id="PRU01161"/>
    </source>
</evidence>
<dbReference type="InterPro" id="IPR037483">
    <property type="entry name" value="YjjU-like"/>
</dbReference>
<dbReference type="SUPFAM" id="SSF52151">
    <property type="entry name" value="FabD/lysophospholipase-like"/>
    <property type="match status" value="1"/>
</dbReference>
<keyword evidence="7" id="KW-1185">Reference proteome</keyword>
<dbReference type="AlphaFoldDB" id="A0A916U2W5"/>
<evidence type="ECO:0000256" key="2">
    <source>
        <dbReference type="ARBA" id="ARBA00022963"/>
    </source>
</evidence>
<evidence type="ECO:0000313" key="6">
    <source>
        <dbReference type="EMBL" id="GGC56493.1"/>
    </source>
</evidence>
<evidence type="ECO:0000256" key="1">
    <source>
        <dbReference type="ARBA" id="ARBA00022801"/>
    </source>
</evidence>
<name>A0A916U2W5_9ACTN</name>
<sequence length="330" mass="35185">MSSASPSLRSVTEVLADRRAAGSTAHSRTDPHKVALVIEGGGARGAYSGGMITALEELGYSHAFDAIFGTSAGALNAAWFLTGTASQSVWTWWDPRVLHRVLDPRRLITGGRAFDVEHLVETIYMGLAPMDFGAILRHPSTLHPIATRLDTGSATDLHPHTSSAAGIRATLRASCALPLVAGPPVHLGSHRYLDGGLAESVPLDSALRWGATHVLILRTRSAAHALAQTSGMSAVIELLTIHGYLARRSRAAVQAWSQRQERATQLEQFLSEPEATIGLIRPPDTAPMISTGERDEQLLRLAVTIGFDAASQALAPHQHTTNTTGPHTVH</sequence>
<feature type="short sequence motif" description="DGA/G" evidence="4">
    <location>
        <begin position="194"/>
        <end position="196"/>
    </location>
</feature>